<organism evidence="2 3">
    <name type="scientific">Actinokineospora alba</name>
    <dbReference type="NCBI Taxonomy" id="504798"/>
    <lineage>
        <taxon>Bacteria</taxon>
        <taxon>Bacillati</taxon>
        <taxon>Actinomycetota</taxon>
        <taxon>Actinomycetes</taxon>
        <taxon>Pseudonocardiales</taxon>
        <taxon>Pseudonocardiaceae</taxon>
        <taxon>Actinokineospora</taxon>
    </lineage>
</organism>
<evidence type="ECO:0000313" key="2">
    <source>
        <dbReference type="EMBL" id="SDO55417.1"/>
    </source>
</evidence>
<dbReference type="STRING" id="504798.SAMN05421871_102560"/>
<dbReference type="Proteomes" id="UP000199651">
    <property type="component" value="Unassembled WGS sequence"/>
</dbReference>
<keyword evidence="3" id="KW-1185">Reference proteome</keyword>
<protein>
    <recommendedName>
        <fullName evidence="1">Probable 2-phosphosulfolactate phosphatase</fullName>
    </recommendedName>
</protein>
<dbReference type="AlphaFoldDB" id="A0A1H0KHL1"/>
<dbReference type="InterPro" id="IPR005238">
    <property type="entry name" value="ComB-like"/>
</dbReference>
<dbReference type="EMBL" id="FNJB01000003">
    <property type="protein sequence ID" value="SDO55417.1"/>
    <property type="molecule type" value="Genomic_DNA"/>
</dbReference>
<dbReference type="Gene3D" id="3.90.1560.10">
    <property type="entry name" value="ComB-like"/>
    <property type="match status" value="1"/>
</dbReference>
<dbReference type="SUPFAM" id="SSF142823">
    <property type="entry name" value="ComB-like"/>
    <property type="match status" value="1"/>
</dbReference>
<proteinExistence type="predicted"/>
<dbReference type="GO" id="GO:0000287">
    <property type="term" value="F:magnesium ion binding"/>
    <property type="evidence" value="ECO:0007669"/>
    <property type="project" value="InterPro"/>
</dbReference>
<dbReference type="RefSeq" id="WP_228769768.1">
    <property type="nucleotide sequence ID" value="NZ_FNDV01000002.1"/>
</dbReference>
<dbReference type="GO" id="GO:0050532">
    <property type="term" value="F:2-phosphosulfolactate phosphatase activity"/>
    <property type="evidence" value="ECO:0007669"/>
    <property type="project" value="InterPro"/>
</dbReference>
<evidence type="ECO:0000313" key="3">
    <source>
        <dbReference type="Proteomes" id="UP000199651"/>
    </source>
</evidence>
<dbReference type="InterPro" id="IPR036702">
    <property type="entry name" value="ComB-like_sf"/>
</dbReference>
<gene>
    <name evidence="2" type="ORF">SAMN05192558_103489</name>
</gene>
<sequence>MTDPSFDQAGFDVRVEWGLDGVAVLARTCAVLVIVDVLSFSTSVDIAVSRGGRVLPVRWRDERGEAEARAAGAALPGDGPWTLRPSSLVDLPEGTFLALPSPNGATLSAAAAETGVTVLAGCLRNAPAIAKAIETGPVGIIAAAERWGHVGALRPCVEDQLGAGAIAHALGGRLSPEARLAEAAFLAFADDLPAILRECSSGRELIAGGHPGDVDLAARHGVSTTVPRLVDGVFES</sequence>
<name>A0A1H0KHL1_9PSEU</name>
<evidence type="ECO:0000256" key="1">
    <source>
        <dbReference type="ARBA" id="ARBA00021948"/>
    </source>
</evidence>
<reference evidence="3" key="1">
    <citation type="submission" date="2016-10" db="EMBL/GenBank/DDBJ databases">
        <authorList>
            <person name="Varghese N."/>
            <person name="Submissions S."/>
        </authorList>
    </citation>
    <scope>NUCLEOTIDE SEQUENCE [LARGE SCALE GENOMIC DNA]</scope>
    <source>
        <strain evidence="3">IBRC-M 10655</strain>
    </source>
</reference>
<accession>A0A1H0KHL1</accession>
<dbReference type="Pfam" id="PF04029">
    <property type="entry name" value="2-ph_phosp"/>
    <property type="match status" value="1"/>
</dbReference>